<evidence type="ECO:0000313" key="4">
    <source>
        <dbReference type="Proteomes" id="UP000660861"/>
    </source>
</evidence>
<feature type="domain" description="N-acetyltransferase" evidence="2">
    <location>
        <begin position="216"/>
        <end position="354"/>
    </location>
</feature>
<reference evidence="3" key="1">
    <citation type="submission" date="2020-08" db="EMBL/GenBank/DDBJ databases">
        <title>Genome public.</title>
        <authorList>
            <person name="Liu C."/>
            <person name="Sun Q."/>
        </authorList>
    </citation>
    <scope>NUCLEOTIDE SEQUENCE</scope>
    <source>
        <strain evidence="3">NSJ-54</strain>
    </source>
</reference>
<gene>
    <name evidence="3" type="ORF">H8709_05590</name>
</gene>
<sequence>MKLMRPEAAGPLARMGTLPLLCALDLAAYENRYPFSQVYGVYPAPEDGEGLHPGAGRAEEAGLVYGPPRVMGNGDLDKANPAAAGGAGRLEEAASENGPLRVMGNSALGKTNPAATGGAGRVDGAASENGTPRVTGNSALDETYPVTTGGAGCFYGQGAAWALSSAAAEEVAALLQADGRWETLWCDQAVAAHLGAAWKARAVSLTARDIAGKLDAEVLAPRPEEVYRLLGMCDALAARTPFDGWYCDLSHRARRGQRSLWGIRAERELVSTATADVLEDHILLRDIATRPDMRGRGFCTRILWHLFAKFPGRTFHLLTESETARRVYEKAGFEIENDGIIRIHKENTDAAGIF</sequence>
<protein>
    <submittedName>
        <fullName evidence="3">GNAT family N-acetyltransferase</fullName>
    </submittedName>
</protein>
<dbReference type="RefSeq" id="WP_262397395.1">
    <property type="nucleotide sequence ID" value="NZ_JACRTC010000003.1"/>
</dbReference>
<keyword evidence="4" id="KW-1185">Reference proteome</keyword>
<dbReference type="PROSITE" id="PS51186">
    <property type="entry name" value="GNAT"/>
    <property type="match status" value="1"/>
</dbReference>
<proteinExistence type="predicted"/>
<accession>A0A926I6Q5</accession>
<dbReference type="Gene3D" id="3.40.630.30">
    <property type="match status" value="1"/>
</dbReference>
<feature type="region of interest" description="Disordered" evidence="1">
    <location>
        <begin position="105"/>
        <end position="140"/>
    </location>
</feature>
<evidence type="ECO:0000313" key="3">
    <source>
        <dbReference type="EMBL" id="MBC8570299.1"/>
    </source>
</evidence>
<evidence type="ECO:0000256" key="1">
    <source>
        <dbReference type="SAM" id="MobiDB-lite"/>
    </source>
</evidence>
<dbReference type="AlphaFoldDB" id="A0A926I6Q5"/>
<name>A0A926I6Q5_9FIRM</name>
<dbReference type="Pfam" id="PF00583">
    <property type="entry name" value="Acetyltransf_1"/>
    <property type="match status" value="1"/>
</dbReference>
<feature type="compositionally biased region" description="Polar residues" evidence="1">
    <location>
        <begin position="128"/>
        <end position="140"/>
    </location>
</feature>
<organism evidence="3 4">
    <name type="scientific">Zongyangia hominis</name>
    <dbReference type="NCBI Taxonomy" id="2763677"/>
    <lineage>
        <taxon>Bacteria</taxon>
        <taxon>Bacillati</taxon>
        <taxon>Bacillota</taxon>
        <taxon>Clostridia</taxon>
        <taxon>Eubacteriales</taxon>
        <taxon>Oscillospiraceae</taxon>
        <taxon>Zongyangia</taxon>
    </lineage>
</organism>
<comment type="caution">
    <text evidence="3">The sequence shown here is derived from an EMBL/GenBank/DDBJ whole genome shotgun (WGS) entry which is preliminary data.</text>
</comment>
<dbReference type="InterPro" id="IPR000182">
    <property type="entry name" value="GNAT_dom"/>
</dbReference>
<dbReference type="Proteomes" id="UP000660861">
    <property type="component" value="Unassembled WGS sequence"/>
</dbReference>
<dbReference type="EMBL" id="JACRTC010000003">
    <property type="protein sequence ID" value="MBC8570299.1"/>
    <property type="molecule type" value="Genomic_DNA"/>
</dbReference>
<dbReference type="InterPro" id="IPR016181">
    <property type="entry name" value="Acyl_CoA_acyltransferase"/>
</dbReference>
<dbReference type="GO" id="GO:0016747">
    <property type="term" value="F:acyltransferase activity, transferring groups other than amino-acyl groups"/>
    <property type="evidence" value="ECO:0007669"/>
    <property type="project" value="InterPro"/>
</dbReference>
<dbReference type="SUPFAM" id="SSF55729">
    <property type="entry name" value="Acyl-CoA N-acyltransferases (Nat)"/>
    <property type="match status" value="1"/>
</dbReference>
<evidence type="ECO:0000259" key="2">
    <source>
        <dbReference type="PROSITE" id="PS51186"/>
    </source>
</evidence>